<gene>
    <name evidence="1" type="ORF">ERX46_12230</name>
</gene>
<dbReference type="EMBL" id="SETE01000005">
    <property type="protein sequence ID" value="RYM32822.1"/>
    <property type="molecule type" value="Genomic_DNA"/>
</dbReference>
<dbReference type="Proteomes" id="UP000293952">
    <property type="component" value="Unassembled WGS sequence"/>
</dbReference>
<keyword evidence="2" id="KW-1185">Reference proteome</keyword>
<organism evidence="1 2">
    <name type="scientific">Brumimicrobium glaciale</name>
    <dbReference type="NCBI Taxonomy" id="200475"/>
    <lineage>
        <taxon>Bacteria</taxon>
        <taxon>Pseudomonadati</taxon>
        <taxon>Bacteroidota</taxon>
        <taxon>Flavobacteriia</taxon>
        <taxon>Flavobacteriales</taxon>
        <taxon>Crocinitomicaceae</taxon>
        <taxon>Brumimicrobium</taxon>
    </lineage>
</organism>
<protein>
    <recommendedName>
        <fullName evidence="3">Lipocalin-like domain-containing protein</fullName>
    </recommendedName>
</protein>
<evidence type="ECO:0000313" key="2">
    <source>
        <dbReference type="Proteomes" id="UP000293952"/>
    </source>
</evidence>
<dbReference type="AlphaFoldDB" id="A0A4Q4KHY9"/>
<sequence>MKQFLTLFIASTLLFTISVGCKKISTPNDESRKLFGSWNYHSNSGGFTGAGGSTKYCTGSWIEFTEKGFFRVYEEFKEKKKTQVRYKIEMKESIHSADKRSAIVYKNGSYDTYQIEDNKLYISDDNYDGFLYVFTRK</sequence>
<accession>A0A4Q4KHY9</accession>
<evidence type="ECO:0000313" key="1">
    <source>
        <dbReference type="EMBL" id="RYM32822.1"/>
    </source>
</evidence>
<dbReference type="RefSeq" id="WP_130094160.1">
    <property type="nucleotide sequence ID" value="NZ_SETE01000005.1"/>
</dbReference>
<name>A0A4Q4KHY9_9FLAO</name>
<evidence type="ECO:0008006" key="3">
    <source>
        <dbReference type="Google" id="ProtNLM"/>
    </source>
</evidence>
<comment type="caution">
    <text evidence="1">The sequence shown here is derived from an EMBL/GenBank/DDBJ whole genome shotgun (WGS) entry which is preliminary data.</text>
</comment>
<dbReference type="PROSITE" id="PS51257">
    <property type="entry name" value="PROKAR_LIPOPROTEIN"/>
    <property type="match status" value="1"/>
</dbReference>
<proteinExistence type="predicted"/>
<reference evidence="1 2" key="1">
    <citation type="submission" date="2019-02" db="EMBL/GenBank/DDBJ databases">
        <title>Genome sequence of the sea-ice species Brumimicrobium glaciale.</title>
        <authorList>
            <person name="Bowman J.P."/>
        </authorList>
    </citation>
    <scope>NUCLEOTIDE SEQUENCE [LARGE SCALE GENOMIC DNA]</scope>
    <source>
        <strain evidence="1 2">IC156</strain>
    </source>
</reference>